<reference evidence="4" key="1">
    <citation type="submission" date="2016-01" db="EMBL/GenBank/DDBJ databases">
        <authorList>
            <person name="Peeters C."/>
        </authorList>
    </citation>
    <scope>NUCLEOTIDE SEQUENCE</scope>
    <source>
        <strain evidence="4">LMG 29320</strain>
    </source>
</reference>
<comment type="caution">
    <text evidence="4">The sequence shown here is derived from an EMBL/GenBank/DDBJ whole genome shotgun (WGS) entry which is preliminary data.</text>
</comment>
<dbReference type="Pfam" id="PF13561">
    <property type="entry name" value="adh_short_C2"/>
    <property type="match status" value="1"/>
</dbReference>
<keyword evidence="2" id="KW-0560">Oxidoreductase</keyword>
<comment type="similarity">
    <text evidence="1">Belongs to the short-chain dehydrogenases/reductases (SDR) family.</text>
</comment>
<feature type="domain" description="Ketoreductase" evidence="3">
    <location>
        <begin position="6"/>
        <end position="180"/>
    </location>
</feature>
<dbReference type="SMART" id="SM00822">
    <property type="entry name" value="PKS_KR"/>
    <property type="match status" value="1"/>
</dbReference>
<dbReference type="PANTHER" id="PTHR43669:SF3">
    <property type="entry name" value="ALCOHOL DEHYDROGENASE, PUTATIVE (AFU_ORTHOLOGUE AFUA_3G03445)-RELATED"/>
    <property type="match status" value="1"/>
</dbReference>
<evidence type="ECO:0000313" key="4">
    <source>
        <dbReference type="EMBL" id="SAK77844.1"/>
    </source>
</evidence>
<dbReference type="CDD" id="cd05233">
    <property type="entry name" value="SDR_c"/>
    <property type="match status" value="1"/>
</dbReference>
<gene>
    <name evidence="4" type="ORF">AWB77_03696</name>
</gene>
<proteinExistence type="inferred from homology"/>
<dbReference type="Proteomes" id="UP000054903">
    <property type="component" value="Unassembled WGS sequence"/>
</dbReference>
<dbReference type="PRINTS" id="PR00081">
    <property type="entry name" value="GDHRDH"/>
</dbReference>
<dbReference type="NCBIfam" id="NF005559">
    <property type="entry name" value="PRK07231.1"/>
    <property type="match status" value="1"/>
</dbReference>
<dbReference type="FunFam" id="3.40.50.720:FF:000084">
    <property type="entry name" value="Short-chain dehydrogenase reductase"/>
    <property type="match status" value="1"/>
</dbReference>
<dbReference type="PANTHER" id="PTHR43669">
    <property type="entry name" value="5-KETO-D-GLUCONATE 5-REDUCTASE"/>
    <property type="match status" value="1"/>
</dbReference>
<evidence type="ECO:0000256" key="2">
    <source>
        <dbReference type="ARBA" id="ARBA00023002"/>
    </source>
</evidence>
<dbReference type="RefSeq" id="WP_061135866.1">
    <property type="nucleotide sequence ID" value="NZ_FCNX02000009.1"/>
</dbReference>
<name>A0A158C658_9BURK</name>
<dbReference type="STRING" id="1777138.AWB77_03696"/>
<keyword evidence="5" id="KW-1185">Reference proteome</keyword>
<dbReference type="InterPro" id="IPR036291">
    <property type="entry name" value="NAD(P)-bd_dom_sf"/>
</dbReference>
<dbReference type="EMBL" id="FCNX02000009">
    <property type="protein sequence ID" value="SAK77844.1"/>
    <property type="molecule type" value="Genomic_DNA"/>
</dbReference>
<evidence type="ECO:0000313" key="5">
    <source>
        <dbReference type="Proteomes" id="UP000054903"/>
    </source>
</evidence>
<accession>A0A158C658</accession>
<dbReference type="Gene3D" id="3.40.50.720">
    <property type="entry name" value="NAD(P)-binding Rossmann-like Domain"/>
    <property type="match status" value="1"/>
</dbReference>
<dbReference type="GO" id="GO:0016491">
    <property type="term" value="F:oxidoreductase activity"/>
    <property type="evidence" value="ECO:0007669"/>
    <property type="project" value="UniProtKB-KW"/>
</dbReference>
<dbReference type="InterPro" id="IPR002347">
    <property type="entry name" value="SDR_fam"/>
</dbReference>
<sequence length="248" mass="25807">MKLKNKVALVTGGTSGIGFEAARLFQAEGAHVVVTGTNPERLGATARELGDDALVLAVDLRKVDEIERAIEEIRAKFGRIDVVFANAGAGSAAPLEEVTQEQIDAQFSLNFRGLFFTIQKAAPLMTKGGSIVATTSFLNAVGTPGLSILSATKAAIRSLVRSLGAELAPRGIRVNAISPGPIATPFHTKLGLSDAQLSETAAAIQAKIPLQRFGEASEIAKAALYLASDDASFTTGTELVVDGGLTQF</sequence>
<evidence type="ECO:0000256" key="1">
    <source>
        <dbReference type="ARBA" id="ARBA00006484"/>
    </source>
</evidence>
<dbReference type="AlphaFoldDB" id="A0A158C658"/>
<organism evidence="4 5">
    <name type="scientific">Caballeronia fortuita</name>
    <dbReference type="NCBI Taxonomy" id="1777138"/>
    <lineage>
        <taxon>Bacteria</taxon>
        <taxon>Pseudomonadati</taxon>
        <taxon>Pseudomonadota</taxon>
        <taxon>Betaproteobacteria</taxon>
        <taxon>Burkholderiales</taxon>
        <taxon>Burkholderiaceae</taxon>
        <taxon>Caballeronia</taxon>
    </lineage>
</organism>
<evidence type="ECO:0000259" key="3">
    <source>
        <dbReference type="SMART" id="SM00822"/>
    </source>
</evidence>
<dbReference type="SUPFAM" id="SSF51735">
    <property type="entry name" value="NAD(P)-binding Rossmann-fold domains"/>
    <property type="match status" value="1"/>
</dbReference>
<protein>
    <submittedName>
        <fullName evidence="4">Short-chain dehydrogenase/reductase SDR</fullName>
    </submittedName>
</protein>
<dbReference type="InterPro" id="IPR057326">
    <property type="entry name" value="KR_dom"/>
</dbReference>
<dbReference type="OrthoDB" id="9803333at2"/>